<dbReference type="PANTHER" id="PTHR14269">
    <property type="entry name" value="CDP-DIACYLGLYCEROL--GLYCEROL-3-PHOSPHATE 3-PHOSPHATIDYLTRANSFERASE-RELATED"/>
    <property type="match status" value="1"/>
</dbReference>
<dbReference type="InterPro" id="IPR043130">
    <property type="entry name" value="CDP-OH_PTrfase_TM_dom"/>
</dbReference>
<comment type="catalytic activity">
    <reaction evidence="15">
        <text>a CDP-1,2-diacyl-sn-glycerol + sn-glycerol 3-phosphate = a 1,2-diacyl-sn-glycero-3-phospho-(1'-sn-glycero-3'-phosphate) + CMP + H(+)</text>
        <dbReference type="Rhea" id="RHEA:12593"/>
        <dbReference type="ChEBI" id="CHEBI:15378"/>
        <dbReference type="ChEBI" id="CHEBI:57597"/>
        <dbReference type="ChEBI" id="CHEBI:58332"/>
        <dbReference type="ChEBI" id="CHEBI:60110"/>
        <dbReference type="ChEBI" id="CHEBI:60377"/>
        <dbReference type="EC" id="2.7.8.5"/>
    </reaction>
</comment>
<dbReference type="InterPro" id="IPR000462">
    <property type="entry name" value="CDP-OH_P_trans"/>
</dbReference>
<dbReference type="PIRSF" id="PIRSF000847">
    <property type="entry name" value="Phos_ph_gly_syn"/>
    <property type="match status" value="1"/>
</dbReference>
<organism evidence="19 20">
    <name type="scientific">Phenylobacterium montanum</name>
    <dbReference type="NCBI Taxonomy" id="2823693"/>
    <lineage>
        <taxon>Bacteria</taxon>
        <taxon>Pseudomonadati</taxon>
        <taxon>Pseudomonadota</taxon>
        <taxon>Alphaproteobacteria</taxon>
        <taxon>Caulobacterales</taxon>
        <taxon>Caulobacteraceae</taxon>
        <taxon>Phenylobacterium</taxon>
    </lineage>
</organism>
<evidence type="ECO:0000256" key="16">
    <source>
        <dbReference type="NCBIfam" id="TIGR00560"/>
    </source>
</evidence>
<feature type="transmembrane region" description="Helical" evidence="18">
    <location>
        <begin position="167"/>
        <end position="187"/>
    </location>
</feature>
<dbReference type="PANTHER" id="PTHR14269:SF62">
    <property type="entry name" value="CDP-DIACYLGLYCEROL--GLYCEROL-3-PHOSPHATE 3-PHOSPHATIDYLTRANSFERASE 1, CHLOROPLASTIC"/>
    <property type="match status" value="1"/>
</dbReference>
<evidence type="ECO:0000256" key="18">
    <source>
        <dbReference type="SAM" id="Phobius"/>
    </source>
</evidence>
<keyword evidence="20" id="KW-1185">Reference proteome</keyword>
<dbReference type="GO" id="GO:0046474">
    <property type="term" value="P:glycerophospholipid biosynthetic process"/>
    <property type="evidence" value="ECO:0007669"/>
    <property type="project" value="TreeGrafter"/>
</dbReference>
<evidence type="ECO:0000256" key="17">
    <source>
        <dbReference type="RuleBase" id="RU003750"/>
    </source>
</evidence>
<evidence type="ECO:0000256" key="7">
    <source>
        <dbReference type="ARBA" id="ARBA00022516"/>
    </source>
</evidence>
<dbReference type="NCBIfam" id="TIGR00560">
    <property type="entry name" value="pgsA"/>
    <property type="match status" value="1"/>
</dbReference>
<evidence type="ECO:0000313" key="19">
    <source>
        <dbReference type="EMBL" id="QUD86884.1"/>
    </source>
</evidence>
<feature type="transmembrane region" description="Helical" evidence="18">
    <location>
        <begin position="38"/>
        <end position="60"/>
    </location>
</feature>
<evidence type="ECO:0000256" key="6">
    <source>
        <dbReference type="ARBA" id="ARBA00014944"/>
    </source>
</evidence>
<dbReference type="GO" id="GO:0016020">
    <property type="term" value="C:membrane"/>
    <property type="evidence" value="ECO:0007669"/>
    <property type="project" value="UniProtKB-SubCell"/>
</dbReference>
<dbReference type="RefSeq" id="WP_211936936.1">
    <property type="nucleotide sequence ID" value="NZ_CP073078.1"/>
</dbReference>
<dbReference type="EC" id="2.7.8.5" evidence="5 16"/>
<comment type="pathway">
    <text evidence="2">Phospholipid metabolism; phosphatidylglycerol biosynthesis; phosphatidylglycerol from CDP-diacylglycerol: step 1/2.</text>
</comment>
<protein>
    <recommendedName>
        <fullName evidence="6 16">CDP-diacylglycerol--glycerol-3-phosphate 3-phosphatidyltransferase</fullName>
        <ecNumber evidence="5 16">2.7.8.5</ecNumber>
    </recommendedName>
</protein>
<dbReference type="KEGG" id="caul:KCG34_17645"/>
<keyword evidence="14" id="KW-1208">Phospholipid metabolism</keyword>
<dbReference type="Gene3D" id="1.20.120.1760">
    <property type="match status" value="1"/>
</dbReference>
<evidence type="ECO:0000313" key="20">
    <source>
        <dbReference type="Proteomes" id="UP000676409"/>
    </source>
</evidence>
<evidence type="ECO:0000256" key="3">
    <source>
        <dbReference type="ARBA" id="ARBA00005189"/>
    </source>
</evidence>
<sequence length="200" mass="21316">MKQHLPNILTIARLVLSLGMFFALAAIGAQVWPDQAAWLVRFSVAAFVVAAVTDFFDGWLARKWGVVSLTGAILDPIADKILVCGAILGLLAVRAPGVLVAGTVILFREFAVSALREVLAPRGIKLPVTFLAKTKTTLQLVALGAIMVLWFWPAWGLALDLGALRQALMAAEGLFDFAAIVTVWTGVEYAMAARKALASG</sequence>
<evidence type="ECO:0000256" key="10">
    <source>
        <dbReference type="ARBA" id="ARBA00022989"/>
    </source>
</evidence>
<keyword evidence="12 18" id="KW-0472">Membrane</keyword>
<feature type="transmembrane region" description="Helical" evidence="18">
    <location>
        <begin position="136"/>
        <end position="155"/>
    </location>
</feature>
<comment type="similarity">
    <text evidence="4 17">Belongs to the CDP-alcohol phosphatidyltransferase class-I family.</text>
</comment>
<reference evidence="19" key="1">
    <citation type="submission" date="2021-04" db="EMBL/GenBank/DDBJ databases">
        <title>The complete genome sequence of Caulobacter sp. S6.</title>
        <authorList>
            <person name="Tang Y."/>
            <person name="Ouyang W."/>
            <person name="Liu Q."/>
            <person name="Huang B."/>
            <person name="Guo Z."/>
            <person name="Lei P."/>
        </authorList>
    </citation>
    <scope>NUCLEOTIDE SEQUENCE</scope>
    <source>
        <strain evidence="19">S6</strain>
    </source>
</reference>
<keyword evidence="8 17" id="KW-0808">Transferase</keyword>
<dbReference type="Pfam" id="PF01066">
    <property type="entry name" value="CDP-OH_P_transf"/>
    <property type="match status" value="1"/>
</dbReference>
<dbReference type="Proteomes" id="UP000676409">
    <property type="component" value="Chromosome"/>
</dbReference>
<evidence type="ECO:0000256" key="12">
    <source>
        <dbReference type="ARBA" id="ARBA00023136"/>
    </source>
</evidence>
<proteinExistence type="inferred from homology"/>
<accession>A0A975FX56</accession>
<evidence type="ECO:0000256" key="14">
    <source>
        <dbReference type="ARBA" id="ARBA00023264"/>
    </source>
</evidence>
<evidence type="ECO:0000256" key="4">
    <source>
        <dbReference type="ARBA" id="ARBA00010441"/>
    </source>
</evidence>
<keyword evidence="7" id="KW-0444">Lipid biosynthesis</keyword>
<comment type="pathway">
    <text evidence="3">Lipid metabolism.</text>
</comment>
<keyword evidence="13" id="KW-0594">Phospholipid biosynthesis</keyword>
<gene>
    <name evidence="19" type="primary">pgsA</name>
    <name evidence="19" type="ORF">KCG34_17645</name>
</gene>
<evidence type="ECO:0000256" key="15">
    <source>
        <dbReference type="ARBA" id="ARBA00048586"/>
    </source>
</evidence>
<dbReference type="InterPro" id="IPR050324">
    <property type="entry name" value="CDP-alcohol_PTase-I"/>
</dbReference>
<keyword evidence="11" id="KW-0443">Lipid metabolism</keyword>
<keyword evidence="9 18" id="KW-0812">Transmembrane</keyword>
<dbReference type="EMBL" id="CP073078">
    <property type="protein sequence ID" value="QUD86884.1"/>
    <property type="molecule type" value="Genomic_DNA"/>
</dbReference>
<dbReference type="PROSITE" id="PS00379">
    <property type="entry name" value="CDP_ALCOHOL_P_TRANSF"/>
    <property type="match status" value="1"/>
</dbReference>
<evidence type="ECO:0000256" key="9">
    <source>
        <dbReference type="ARBA" id="ARBA00022692"/>
    </source>
</evidence>
<evidence type="ECO:0000256" key="8">
    <source>
        <dbReference type="ARBA" id="ARBA00022679"/>
    </source>
</evidence>
<comment type="subcellular location">
    <subcellularLocation>
        <location evidence="1">Membrane</location>
        <topology evidence="1">Multi-pass membrane protein</topology>
    </subcellularLocation>
</comment>
<evidence type="ECO:0000256" key="1">
    <source>
        <dbReference type="ARBA" id="ARBA00004141"/>
    </source>
</evidence>
<evidence type="ECO:0000256" key="2">
    <source>
        <dbReference type="ARBA" id="ARBA00005042"/>
    </source>
</evidence>
<dbReference type="AlphaFoldDB" id="A0A975FX56"/>
<evidence type="ECO:0000256" key="11">
    <source>
        <dbReference type="ARBA" id="ARBA00023098"/>
    </source>
</evidence>
<name>A0A975FX56_9CAUL</name>
<feature type="transmembrane region" description="Helical" evidence="18">
    <location>
        <begin position="12"/>
        <end position="32"/>
    </location>
</feature>
<evidence type="ECO:0000256" key="13">
    <source>
        <dbReference type="ARBA" id="ARBA00023209"/>
    </source>
</evidence>
<dbReference type="InterPro" id="IPR048254">
    <property type="entry name" value="CDP_ALCOHOL_P_TRANSF_CS"/>
</dbReference>
<dbReference type="InterPro" id="IPR004570">
    <property type="entry name" value="Phosphatidylglycerol_P_synth"/>
</dbReference>
<evidence type="ECO:0000256" key="5">
    <source>
        <dbReference type="ARBA" id="ARBA00013170"/>
    </source>
</evidence>
<keyword evidence="10 18" id="KW-1133">Transmembrane helix</keyword>
<dbReference type="GO" id="GO:0008444">
    <property type="term" value="F:CDP-diacylglycerol-glycerol-3-phosphate 3-phosphatidyltransferase activity"/>
    <property type="evidence" value="ECO:0007669"/>
    <property type="project" value="UniProtKB-UniRule"/>
</dbReference>